<sequence>MPWSSKELNDIVEADDLHISPLRADGKTMGTPTWIWCVEVEGALYVRAYNGVGSRWYQSALKQKAGQIVAAGETRDVIFETVRGDIIDKIDDAYRKKYKNSQYLSPMISHRTREATILIKPALK</sequence>
<dbReference type="EMBL" id="JAADJU010000001">
    <property type="protein sequence ID" value="NMP25654.1"/>
    <property type="molecule type" value="Genomic_DNA"/>
</dbReference>
<dbReference type="AlphaFoldDB" id="A0A848MH03"/>
<keyword evidence="2" id="KW-1185">Reference proteome</keyword>
<dbReference type="InterPro" id="IPR016888">
    <property type="entry name" value="UCP028498"/>
</dbReference>
<dbReference type="RefSeq" id="WP_169401338.1">
    <property type="nucleotide sequence ID" value="NZ_JAADJU010000001.1"/>
</dbReference>
<reference evidence="1 2" key="2">
    <citation type="submission" date="2020-06" db="EMBL/GenBank/DDBJ databases">
        <title>Polyphasic characterization of a Rahnella strain isolated from tree sap.</title>
        <authorList>
            <person name="Kim I.S."/>
        </authorList>
    </citation>
    <scope>NUCLEOTIDE SEQUENCE [LARGE SCALE GENOMIC DNA]</scope>
    <source>
        <strain evidence="1 2">SAP-1</strain>
    </source>
</reference>
<evidence type="ECO:0000313" key="1">
    <source>
        <dbReference type="EMBL" id="NMP25654.1"/>
    </source>
</evidence>
<evidence type="ECO:0000313" key="2">
    <source>
        <dbReference type="Proteomes" id="UP000585363"/>
    </source>
</evidence>
<dbReference type="PIRSF" id="PIRSF028498">
    <property type="entry name" value="UCP028498"/>
    <property type="match status" value="1"/>
</dbReference>
<proteinExistence type="predicted"/>
<dbReference type="Pfam" id="PF10012">
    <property type="entry name" value="DUF2255"/>
    <property type="match status" value="1"/>
</dbReference>
<dbReference type="Proteomes" id="UP000585363">
    <property type="component" value="Unassembled WGS sequence"/>
</dbReference>
<protein>
    <submittedName>
        <fullName evidence="1">DUF2255 family protein</fullName>
    </submittedName>
</protein>
<organism evidence="1 2">
    <name type="scientific">Rouxiella aceris</name>
    <dbReference type="NCBI Taxonomy" id="2703884"/>
    <lineage>
        <taxon>Bacteria</taxon>
        <taxon>Pseudomonadati</taxon>
        <taxon>Pseudomonadota</taxon>
        <taxon>Gammaproteobacteria</taxon>
        <taxon>Enterobacterales</taxon>
        <taxon>Yersiniaceae</taxon>
        <taxon>Rouxiella</taxon>
    </lineage>
</organism>
<gene>
    <name evidence="1" type="ORF">GW590_01995</name>
</gene>
<accession>A0A848MH03</accession>
<comment type="caution">
    <text evidence="1">The sequence shown here is derived from an EMBL/GenBank/DDBJ whole genome shotgun (WGS) entry which is preliminary data.</text>
</comment>
<reference evidence="1 2" key="1">
    <citation type="submission" date="2020-01" db="EMBL/GenBank/DDBJ databases">
        <authorList>
            <person name="Lee S.D."/>
        </authorList>
    </citation>
    <scope>NUCLEOTIDE SEQUENCE [LARGE SCALE GENOMIC DNA]</scope>
    <source>
        <strain evidence="1 2">SAP-1</strain>
    </source>
</reference>
<name>A0A848MH03_9GAMM</name>